<feature type="region of interest" description="Disordered" evidence="1">
    <location>
        <begin position="1"/>
        <end position="22"/>
    </location>
</feature>
<sequence length="152" mass="18192">MSKHNVPDKEKNHLDNLSPRKLKDFSPNIHEEDIVTNEPYLLDVFNSFDIIENIFNEKNEWLMELQHKNERSCDSDDSKKNTKIIQEIKRNQKKEIEIAQEWEIKELKYGTNRYQNKCLFYWRKPFLQYRSSLNGGIKLSLLYKHGEVVSCG</sequence>
<reference evidence="2" key="1">
    <citation type="submission" date="2020-06" db="EMBL/GenBank/DDBJ databases">
        <title>Genomes of multiple members of Pneumocystis genus reveal paths to human pathogen Pneumocystis jirovecii.</title>
        <authorList>
            <person name="Cisse O.H."/>
            <person name="Ma L."/>
            <person name="Dekker J."/>
            <person name="Khil P."/>
            <person name="Jo J."/>
            <person name="Brenchley J."/>
            <person name="Blair R."/>
            <person name="Pahar B."/>
            <person name="Chabe M."/>
            <person name="Van Rompay K.A."/>
            <person name="Keesler R."/>
            <person name="Sukura A."/>
            <person name="Hirsch V."/>
            <person name="Kutty G."/>
            <person name="Liu Y."/>
            <person name="Peng L."/>
            <person name="Chen J."/>
            <person name="Song J."/>
            <person name="Weissenbacher-Lang C."/>
            <person name="Xu J."/>
            <person name="Upham N.S."/>
            <person name="Stajich J.E."/>
            <person name="Cuomo C.A."/>
            <person name="Cushion M.T."/>
            <person name="Kovacs J.A."/>
        </authorList>
    </citation>
    <scope>NUCLEOTIDE SEQUENCE</scope>
    <source>
        <strain evidence="2">2A</strain>
    </source>
</reference>
<evidence type="ECO:0000256" key="1">
    <source>
        <dbReference type="SAM" id="MobiDB-lite"/>
    </source>
</evidence>
<evidence type="ECO:0000313" key="3">
    <source>
        <dbReference type="Proteomes" id="UP000663699"/>
    </source>
</evidence>
<accession>A0A899FZI3</accession>
<name>A0A899FZI3_9ASCO</name>
<evidence type="ECO:0000313" key="2">
    <source>
        <dbReference type="EMBL" id="QSL65402.1"/>
    </source>
</evidence>
<proteinExistence type="predicted"/>
<dbReference type="EMBL" id="CP054537">
    <property type="protein sequence ID" value="QSL65402.1"/>
    <property type="molecule type" value="Genomic_DNA"/>
</dbReference>
<keyword evidence="3" id="KW-1185">Reference proteome</keyword>
<protein>
    <submittedName>
        <fullName evidence="2">Uncharacterized protein</fullName>
    </submittedName>
</protein>
<dbReference type="AlphaFoldDB" id="A0A899FZI3"/>
<gene>
    <name evidence="2" type="ORF">MERGE_002712</name>
</gene>
<organism evidence="2 3">
    <name type="scientific">Pneumocystis wakefieldiae</name>
    <dbReference type="NCBI Taxonomy" id="38082"/>
    <lineage>
        <taxon>Eukaryota</taxon>
        <taxon>Fungi</taxon>
        <taxon>Dikarya</taxon>
        <taxon>Ascomycota</taxon>
        <taxon>Taphrinomycotina</taxon>
        <taxon>Pneumocystomycetes</taxon>
        <taxon>Pneumocystaceae</taxon>
        <taxon>Pneumocystis</taxon>
    </lineage>
</organism>
<feature type="compositionally biased region" description="Basic and acidic residues" evidence="1">
    <location>
        <begin position="1"/>
        <end position="14"/>
    </location>
</feature>
<dbReference type="Proteomes" id="UP000663699">
    <property type="component" value="Chromosome 6"/>
</dbReference>